<keyword evidence="3" id="KW-1185">Reference proteome</keyword>
<dbReference type="Gene3D" id="3.20.20.370">
    <property type="entry name" value="Glycoside hydrolase/deacetylase"/>
    <property type="match status" value="1"/>
</dbReference>
<dbReference type="InterPro" id="IPR011330">
    <property type="entry name" value="Glyco_hydro/deAcase_b/a-brl"/>
</dbReference>
<dbReference type="SUPFAM" id="SSF88713">
    <property type="entry name" value="Glycoside hydrolase/deacetylase"/>
    <property type="match status" value="1"/>
</dbReference>
<dbReference type="GO" id="GO:0016787">
    <property type="term" value="F:hydrolase activity"/>
    <property type="evidence" value="ECO:0007669"/>
    <property type="project" value="UniProtKB-KW"/>
</dbReference>
<dbReference type="EMBL" id="JAUTBA010000001">
    <property type="protein sequence ID" value="MDQ1151401.1"/>
    <property type="molecule type" value="Genomic_DNA"/>
</dbReference>
<name>A0ABU0U975_9SPHI</name>
<reference evidence="2 3" key="1">
    <citation type="submission" date="2023-07" db="EMBL/GenBank/DDBJ databases">
        <title>Functional and genomic diversity of the sorghum phyllosphere microbiome.</title>
        <authorList>
            <person name="Shade A."/>
        </authorList>
    </citation>
    <scope>NUCLEOTIDE SEQUENCE [LARGE SCALE GENOMIC DNA]</scope>
    <source>
        <strain evidence="2 3">SORGH_AS_0892</strain>
    </source>
</reference>
<evidence type="ECO:0000259" key="1">
    <source>
        <dbReference type="Pfam" id="PF01522"/>
    </source>
</evidence>
<feature type="domain" description="NodB homology" evidence="1">
    <location>
        <begin position="96"/>
        <end position="168"/>
    </location>
</feature>
<protein>
    <submittedName>
        <fullName evidence="2">Peptidoglycan/xylan/chitin deacetylase (PgdA/CDA1 family)</fullName>
        <ecNumber evidence="2">3.5.1.104</ecNumber>
    </submittedName>
</protein>
<dbReference type="InterPro" id="IPR002509">
    <property type="entry name" value="NODB_dom"/>
</dbReference>
<dbReference type="RefSeq" id="WP_307186883.1">
    <property type="nucleotide sequence ID" value="NZ_JAUTBA010000001.1"/>
</dbReference>
<accession>A0ABU0U975</accession>
<proteinExistence type="predicted"/>
<dbReference type="Proteomes" id="UP001244640">
    <property type="component" value="Unassembled WGS sequence"/>
</dbReference>
<gene>
    <name evidence="2" type="ORF">QE382_003385</name>
</gene>
<sequence length="316" mass="36039">MRKLIFVMRKGIRLGAVWIGLGIVSLGLYACDQGGKSKVQNSDTTDDSIPAIKDSLVTVQDSITNVDSLQKDTIAKTEEDKPFKSAKDTTVLLTDTVSPRYIYLTFDDGPLNGSQYLDSIATAKGIKINTFLIGHHDKMSKKLHSYTERYKNNPLVDCYNHSFWHAHDKYTVFYSNPQAAFEDFEHAEQSLGLEHKIVRLPGRNIWYIGDRKKVDLKTGGTTAELLHQNGYKVIGWDCEWKINGVTGKPDLSVNQLYTQMKNLLRKGTSYTKNNVVLLTHDNMYQTKKGQRLLSDLIDSLKQHPNYHFEFVRNYPR</sequence>
<organism evidence="2 3">
    <name type="scientific">Sphingobacterium zeae</name>
    <dbReference type="NCBI Taxonomy" id="1776859"/>
    <lineage>
        <taxon>Bacteria</taxon>
        <taxon>Pseudomonadati</taxon>
        <taxon>Bacteroidota</taxon>
        <taxon>Sphingobacteriia</taxon>
        <taxon>Sphingobacteriales</taxon>
        <taxon>Sphingobacteriaceae</taxon>
        <taxon>Sphingobacterium</taxon>
    </lineage>
</organism>
<keyword evidence="2" id="KW-0378">Hydrolase</keyword>
<dbReference type="EC" id="3.5.1.104" evidence="2"/>
<dbReference type="PROSITE" id="PS51257">
    <property type="entry name" value="PROKAR_LIPOPROTEIN"/>
    <property type="match status" value="1"/>
</dbReference>
<evidence type="ECO:0000313" key="2">
    <source>
        <dbReference type="EMBL" id="MDQ1151401.1"/>
    </source>
</evidence>
<evidence type="ECO:0000313" key="3">
    <source>
        <dbReference type="Proteomes" id="UP001244640"/>
    </source>
</evidence>
<comment type="caution">
    <text evidence="2">The sequence shown here is derived from an EMBL/GenBank/DDBJ whole genome shotgun (WGS) entry which is preliminary data.</text>
</comment>
<dbReference type="Pfam" id="PF01522">
    <property type="entry name" value="Polysacc_deac_1"/>
    <property type="match status" value="1"/>
</dbReference>